<organism evidence="2 3">
    <name type="scientific">Coniochaeta ligniaria NRRL 30616</name>
    <dbReference type="NCBI Taxonomy" id="1408157"/>
    <lineage>
        <taxon>Eukaryota</taxon>
        <taxon>Fungi</taxon>
        <taxon>Dikarya</taxon>
        <taxon>Ascomycota</taxon>
        <taxon>Pezizomycotina</taxon>
        <taxon>Sordariomycetes</taxon>
        <taxon>Sordariomycetidae</taxon>
        <taxon>Coniochaetales</taxon>
        <taxon>Coniochaetaceae</taxon>
        <taxon>Coniochaeta</taxon>
    </lineage>
</organism>
<feature type="compositionally biased region" description="Low complexity" evidence="1">
    <location>
        <begin position="10"/>
        <end position="21"/>
    </location>
</feature>
<dbReference type="InParanoid" id="A0A1J7J6K4"/>
<sequence length="171" mass="19155">MDSPPRRRASPSPSAPNSTSPGPGRKRVYESDSEESRRSIPSRAVEDHAGGPMHRDISPRRDTSRREGSTRESPVSSRGRGARSDHRGARVRGRSAHSLSPSRSPQRDRSRSKSPYQASDRRYRERGDEGAARPRQRQPTKPTQPPQPPRERSLSPFSKRLALTQAMNMGR</sequence>
<evidence type="ECO:0000313" key="3">
    <source>
        <dbReference type="Proteomes" id="UP000182658"/>
    </source>
</evidence>
<protein>
    <submittedName>
        <fullName evidence="2">Uncharacterized protein</fullName>
    </submittedName>
</protein>
<accession>A0A1J7J6K4</accession>
<evidence type="ECO:0000313" key="2">
    <source>
        <dbReference type="EMBL" id="OIW28913.1"/>
    </source>
</evidence>
<feature type="compositionally biased region" description="Basic and acidic residues" evidence="1">
    <location>
        <begin position="119"/>
        <end position="132"/>
    </location>
</feature>
<keyword evidence="3" id="KW-1185">Reference proteome</keyword>
<evidence type="ECO:0000256" key="1">
    <source>
        <dbReference type="SAM" id="MobiDB-lite"/>
    </source>
</evidence>
<dbReference type="OrthoDB" id="4153995at2759"/>
<reference evidence="2 3" key="1">
    <citation type="submission" date="2016-10" db="EMBL/GenBank/DDBJ databases">
        <title>Draft genome sequence of Coniochaeta ligniaria NRRL30616, a lignocellulolytic fungus for bioabatement of inhibitors in plant biomass hydrolysates.</title>
        <authorList>
            <consortium name="DOE Joint Genome Institute"/>
            <person name="Jimenez D.J."/>
            <person name="Hector R.E."/>
            <person name="Riley R."/>
            <person name="Sun H."/>
            <person name="Grigoriev I.V."/>
            <person name="Van Elsas J.D."/>
            <person name="Nichols N.N."/>
        </authorList>
    </citation>
    <scope>NUCLEOTIDE SEQUENCE [LARGE SCALE GENOMIC DNA]</scope>
    <source>
        <strain evidence="2 3">NRRL 30616</strain>
    </source>
</reference>
<dbReference type="STRING" id="1408157.A0A1J7J6K4"/>
<gene>
    <name evidence="2" type="ORF">CONLIGDRAFT_398804</name>
</gene>
<feature type="compositionally biased region" description="Basic and acidic residues" evidence="1">
    <location>
        <begin position="27"/>
        <end position="70"/>
    </location>
</feature>
<dbReference type="Proteomes" id="UP000182658">
    <property type="component" value="Unassembled WGS sequence"/>
</dbReference>
<dbReference type="EMBL" id="KV875098">
    <property type="protein sequence ID" value="OIW28913.1"/>
    <property type="molecule type" value="Genomic_DNA"/>
</dbReference>
<name>A0A1J7J6K4_9PEZI</name>
<dbReference type="AlphaFoldDB" id="A0A1J7J6K4"/>
<feature type="region of interest" description="Disordered" evidence="1">
    <location>
        <begin position="1"/>
        <end position="171"/>
    </location>
</feature>
<proteinExistence type="predicted"/>